<keyword evidence="3" id="KW-1185">Reference proteome</keyword>
<comment type="caution">
    <text evidence="2">The sequence shown here is derived from an EMBL/GenBank/DDBJ whole genome shotgun (WGS) entry which is preliminary data.</text>
</comment>
<feature type="compositionally biased region" description="Polar residues" evidence="1">
    <location>
        <begin position="647"/>
        <end position="662"/>
    </location>
</feature>
<feature type="region of interest" description="Disordered" evidence="1">
    <location>
        <begin position="1"/>
        <end position="28"/>
    </location>
</feature>
<evidence type="ECO:0000313" key="3">
    <source>
        <dbReference type="Proteomes" id="UP000324222"/>
    </source>
</evidence>
<gene>
    <name evidence="2" type="ORF">E2C01_054606</name>
</gene>
<sequence>MSSKDTVSECDTEIDSECPSDIPPSELQSDHLSHLELASSVSFGDLSMGSDSVFISESEAPSRRHSDQTVGSSYITDDQESLIATKSSLLSPGTKHVHFKFDGDTPSTVSEDETQSNSPNYAKTVMSNYLSSHRNSISQVIEALSSLAQADITAEIEMTIEQNKRQKSSEQFPSRVNINGHSSPDKSVIGDKDISANSVENSQILTKSVKKPIGKDEEAADHYTVSTTIDISPQSSASEAADQRISAIHFQKGSVNTEVSTADLICSLTDEISKQQQNTESGTVPTTTLESSNIKSSHKKIHRKSILKNTACKSILSPDVAKTENTTQQECVERTRHQLTPTLRRKPILKNVEALVSSSCSKYQDVSNQKVLCKQDESQKDMNSKVQIGNSKVNRYVAKSKPLDQTFKSECQISLSKFDMERKLSADSDRLDMRSARWSRSDKSASNSTRLCSSLPATPILTRKEHVSSPNKLPLSSSYNSLSENQRDSKIPRLSKSNDSTPVSTPKQVRKLSPRGENCNKISREPSSDNLTGITESPKRNIWSEPSSPLTTPQLIRKTFKQIHESTKIPMPIYQYSSTEELEDSSPQESPRPSREKRQRCLVRPPRTMSVDRGMDQSHRKFSDETVRTSRTRSPLPVAPKLPSPSGKPTTPEVSQPSSPLTSRSKSPVPVKPSSSLQSSNIYTNTRSSSVTVLSPVTSRKSLFSASASTPVMSQHPGPTQVKTQNTSPDSVTQITGDITLGTSPAKVSRISKITLFPLKEPVNRNSPQKSFFSKCSSISNSKQCSNIISEGEDSCKGGNSENLKRADSLEEFLLLENECMD</sequence>
<name>A0A5B7GTN6_PORTR</name>
<feature type="region of interest" description="Disordered" evidence="1">
    <location>
        <begin position="575"/>
        <end position="695"/>
    </location>
</feature>
<feature type="compositionally biased region" description="Polar residues" evidence="1">
    <location>
        <begin position="468"/>
        <end position="484"/>
    </location>
</feature>
<feature type="region of interest" description="Disordered" evidence="1">
    <location>
        <begin position="708"/>
        <end position="731"/>
    </location>
</feature>
<feature type="region of interest" description="Disordered" evidence="1">
    <location>
        <begin position="462"/>
        <end position="551"/>
    </location>
</feature>
<reference evidence="2 3" key="1">
    <citation type="submission" date="2019-05" db="EMBL/GenBank/DDBJ databases">
        <title>Another draft genome of Portunus trituberculatus and its Hox gene families provides insights of decapod evolution.</title>
        <authorList>
            <person name="Jeong J.-H."/>
            <person name="Song I."/>
            <person name="Kim S."/>
            <person name="Choi T."/>
            <person name="Kim D."/>
            <person name="Ryu S."/>
            <person name="Kim W."/>
        </authorList>
    </citation>
    <scope>NUCLEOTIDE SEQUENCE [LARGE SCALE GENOMIC DNA]</scope>
    <source>
        <tissue evidence="2">Muscle</tissue>
    </source>
</reference>
<organism evidence="2 3">
    <name type="scientific">Portunus trituberculatus</name>
    <name type="common">Swimming crab</name>
    <name type="synonym">Neptunus trituberculatus</name>
    <dbReference type="NCBI Taxonomy" id="210409"/>
    <lineage>
        <taxon>Eukaryota</taxon>
        <taxon>Metazoa</taxon>
        <taxon>Ecdysozoa</taxon>
        <taxon>Arthropoda</taxon>
        <taxon>Crustacea</taxon>
        <taxon>Multicrustacea</taxon>
        <taxon>Malacostraca</taxon>
        <taxon>Eumalacostraca</taxon>
        <taxon>Eucarida</taxon>
        <taxon>Decapoda</taxon>
        <taxon>Pleocyemata</taxon>
        <taxon>Brachyura</taxon>
        <taxon>Eubrachyura</taxon>
        <taxon>Portunoidea</taxon>
        <taxon>Portunidae</taxon>
        <taxon>Portuninae</taxon>
        <taxon>Portunus</taxon>
    </lineage>
</organism>
<feature type="compositionally biased region" description="Basic and acidic residues" evidence="1">
    <location>
        <begin position="613"/>
        <end position="628"/>
    </location>
</feature>
<proteinExistence type="predicted"/>
<feature type="compositionally biased region" description="Polar residues" evidence="1">
    <location>
        <begin position="275"/>
        <end position="290"/>
    </location>
</feature>
<feature type="compositionally biased region" description="Polar residues" evidence="1">
    <location>
        <begin position="105"/>
        <end position="120"/>
    </location>
</feature>
<feature type="compositionally biased region" description="Polar residues" evidence="1">
    <location>
        <begin position="169"/>
        <end position="182"/>
    </location>
</feature>
<dbReference type="AlphaFoldDB" id="A0A5B7GTN6"/>
<protein>
    <submittedName>
        <fullName evidence="2">Uncharacterized protein</fullName>
    </submittedName>
</protein>
<feature type="region of interest" description="Disordered" evidence="1">
    <location>
        <begin position="162"/>
        <end position="190"/>
    </location>
</feature>
<accession>A0A5B7GTN6</accession>
<feature type="compositionally biased region" description="Acidic residues" evidence="1">
    <location>
        <begin position="8"/>
        <end position="18"/>
    </location>
</feature>
<dbReference type="Proteomes" id="UP000324222">
    <property type="component" value="Unassembled WGS sequence"/>
</dbReference>
<feature type="region of interest" description="Disordered" evidence="1">
    <location>
        <begin position="101"/>
        <end position="120"/>
    </location>
</feature>
<dbReference type="EMBL" id="VSRR010017655">
    <property type="protein sequence ID" value="MPC60557.1"/>
    <property type="molecule type" value="Genomic_DNA"/>
</dbReference>
<evidence type="ECO:0000313" key="2">
    <source>
        <dbReference type="EMBL" id="MPC60557.1"/>
    </source>
</evidence>
<evidence type="ECO:0000256" key="1">
    <source>
        <dbReference type="SAM" id="MobiDB-lite"/>
    </source>
</evidence>
<feature type="compositionally biased region" description="Low complexity" evidence="1">
    <location>
        <begin position="663"/>
        <end position="695"/>
    </location>
</feature>
<feature type="region of interest" description="Disordered" evidence="1">
    <location>
        <begin position="275"/>
        <end position="297"/>
    </location>
</feature>
<feature type="compositionally biased region" description="Polar residues" evidence="1">
    <location>
        <begin position="495"/>
        <end position="507"/>
    </location>
</feature>